<reference evidence="1 2" key="1">
    <citation type="journal article" date="2013" name="PLoS ONE">
        <title>Cultivation and Complete Genome Sequencing of Gloeobacter kilaueensis sp. nov., from a Lava Cave in Kilauea Caldera, Hawai'i.</title>
        <authorList>
            <person name="Saw J.H."/>
            <person name="Schatz M."/>
            <person name="Brown M.V."/>
            <person name="Kunkel D.D."/>
            <person name="Foster J.S."/>
            <person name="Shick H."/>
            <person name="Christensen S."/>
            <person name="Hou S."/>
            <person name="Wan X."/>
            <person name="Donachie S.P."/>
        </authorList>
    </citation>
    <scope>NUCLEOTIDE SEQUENCE [LARGE SCALE GENOMIC DNA]</scope>
    <source>
        <strain evidence="2">JS</strain>
    </source>
</reference>
<dbReference type="STRING" id="1183438.GKIL_0566"/>
<dbReference type="HOGENOM" id="CLU_1882804_0_0_3"/>
<keyword evidence="1" id="KW-0723">Serine/threonine-protein kinase</keyword>
<dbReference type="EMBL" id="CP003587">
    <property type="protein sequence ID" value="AGY56812.1"/>
    <property type="molecule type" value="Genomic_DNA"/>
</dbReference>
<dbReference type="Proteomes" id="UP000017396">
    <property type="component" value="Chromosome"/>
</dbReference>
<gene>
    <name evidence="1" type="ORF">GKIL_0566</name>
</gene>
<proteinExistence type="predicted"/>
<sequence>MTPERLRQIGELFEIARKWPAEQRRRRLARRCAGDLELYWWVQTLIECHEHLGGCHNPPIFEWLDKSPVTTFSEQPASLYRVSASLNAQLANRVFLAERVDGGYDRQVALLILDDGSGQAGLVRIVTDRAQPTGG</sequence>
<name>U5QD40_GLOK1</name>
<dbReference type="KEGG" id="glj:GKIL_0566"/>
<keyword evidence="2" id="KW-1185">Reference proteome</keyword>
<dbReference type="AlphaFoldDB" id="U5QD40"/>
<protein>
    <submittedName>
        <fullName evidence="1">TPR repeat-containing serine/threonine protein kinase</fullName>
    </submittedName>
</protein>
<keyword evidence="1" id="KW-0418">Kinase</keyword>
<keyword evidence="1" id="KW-0808">Transferase</keyword>
<evidence type="ECO:0000313" key="2">
    <source>
        <dbReference type="Proteomes" id="UP000017396"/>
    </source>
</evidence>
<dbReference type="RefSeq" id="WP_023171847.1">
    <property type="nucleotide sequence ID" value="NC_022600.1"/>
</dbReference>
<dbReference type="GO" id="GO:0004674">
    <property type="term" value="F:protein serine/threonine kinase activity"/>
    <property type="evidence" value="ECO:0007669"/>
    <property type="project" value="UniProtKB-KW"/>
</dbReference>
<organism evidence="1 2">
    <name type="scientific">Gloeobacter kilaueensis (strain ATCC BAA-2537 / CCAP 1431/1 / ULC 316 / JS1)</name>
    <dbReference type="NCBI Taxonomy" id="1183438"/>
    <lineage>
        <taxon>Bacteria</taxon>
        <taxon>Bacillati</taxon>
        <taxon>Cyanobacteriota</taxon>
        <taxon>Cyanophyceae</taxon>
        <taxon>Gloeobacterales</taxon>
        <taxon>Gloeobacteraceae</taxon>
        <taxon>Gloeobacter</taxon>
    </lineage>
</organism>
<accession>U5QD40</accession>
<evidence type="ECO:0000313" key="1">
    <source>
        <dbReference type="EMBL" id="AGY56812.1"/>
    </source>
</evidence>